<feature type="transmembrane region" description="Helical" evidence="12">
    <location>
        <begin position="20"/>
        <end position="41"/>
    </location>
</feature>
<feature type="transmembrane region" description="Helical" evidence="12">
    <location>
        <begin position="222"/>
        <end position="239"/>
    </location>
</feature>
<comment type="subcellular location">
    <subcellularLocation>
        <location evidence="1">Cell membrane</location>
        <topology evidence="1">Multi-pass membrane protein</topology>
    </subcellularLocation>
</comment>
<gene>
    <name evidence="13" type="ORF">DS031_01855</name>
</gene>
<dbReference type="GO" id="GO:0020037">
    <property type="term" value="F:heme binding"/>
    <property type="evidence" value="ECO:0007669"/>
    <property type="project" value="TreeGrafter"/>
</dbReference>
<feature type="transmembrane region" description="Helical" evidence="12">
    <location>
        <begin position="399"/>
        <end position="428"/>
    </location>
</feature>
<keyword evidence="7 12" id="KW-0479">Metal-binding</keyword>
<keyword evidence="8 12" id="KW-0249">Electron transport</keyword>
<dbReference type="Pfam" id="PF01654">
    <property type="entry name" value="Cyt_bd_oxida_I"/>
    <property type="match status" value="1"/>
</dbReference>
<feature type="transmembrane region" description="Helical" evidence="12">
    <location>
        <begin position="125"/>
        <end position="145"/>
    </location>
</feature>
<evidence type="ECO:0000256" key="12">
    <source>
        <dbReference type="PIRNR" id="PIRNR006446"/>
    </source>
</evidence>
<evidence type="ECO:0000256" key="11">
    <source>
        <dbReference type="ARBA" id="ARBA00023136"/>
    </source>
</evidence>
<dbReference type="GO" id="GO:0016682">
    <property type="term" value="F:oxidoreductase activity, acting on diphenols and related substances as donors, oxygen as acceptor"/>
    <property type="evidence" value="ECO:0007669"/>
    <property type="project" value="TreeGrafter"/>
</dbReference>
<evidence type="ECO:0000256" key="6">
    <source>
        <dbReference type="ARBA" id="ARBA00022692"/>
    </source>
</evidence>
<dbReference type="EMBL" id="QOCW01000001">
    <property type="protein sequence ID" value="RBW71517.1"/>
    <property type="molecule type" value="Genomic_DNA"/>
</dbReference>
<dbReference type="PANTHER" id="PTHR30365">
    <property type="entry name" value="CYTOCHROME D UBIQUINOL OXIDASE"/>
    <property type="match status" value="1"/>
</dbReference>
<dbReference type="InterPro" id="IPR002585">
    <property type="entry name" value="Cyt-d_ubiquinol_oxidase_su_1"/>
</dbReference>
<comment type="caution">
    <text evidence="13">The sequence shown here is derived from an EMBL/GenBank/DDBJ whole genome shotgun (WGS) entry which is preliminary data.</text>
</comment>
<evidence type="ECO:0000256" key="9">
    <source>
        <dbReference type="ARBA" id="ARBA00022989"/>
    </source>
</evidence>
<keyword evidence="11 12" id="KW-0472">Membrane</keyword>
<dbReference type="PIRSF" id="PIRSF006446">
    <property type="entry name" value="Cyt_quinol_oxidase_1"/>
    <property type="match status" value="1"/>
</dbReference>
<feature type="transmembrane region" description="Helical" evidence="12">
    <location>
        <begin position="357"/>
        <end position="379"/>
    </location>
</feature>
<evidence type="ECO:0000256" key="4">
    <source>
        <dbReference type="ARBA" id="ARBA00022475"/>
    </source>
</evidence>
<accession>A0A366Y002</accession>
<name>A0A366Y002_9BACI</name>
<keyword evidence="3 12" id="KW-0813">Transport</keyword>
<keyword evidence="5 12" id="KW-0349">Heme</keyword>
<protein>
    <submittedName>
        <fullName evidence="13">Cytochrome ubiquinol oxidase subunit I</fullName>
    </submittedName>
</protein>
<dbReference type="GO" id="GO:0019646">
    <property type="term" value="P:aerobic electron transport chain"/>
    <property type="evidence" value="ECO:0007669"/>
    <property type="project" value="InterPro"/>
</dbReference>
<evidence type="ECO:0000256" key="10">
    <source>
        <dbReference type="ARBA" id="ARBA00023004"/>
    </source>
</evidence>
<feature type="transmembrane region" description="Helical" evidence="12">
    <location>
        <begin position="98"/>
        <end position="118"/>
    </location>
</feature>
<evidence type="ECO:0000256" key="3">
    <source>
        <dbReference type="ARBA" id="ARBA00022448"/>
    </source>
</evidence>
<keyword evidence="10 12" id="KW-0408">Iron</keyword>
<dbReference type="GO" id="GO:0009055">
    <property type="term" value="F:electron transfer activity"/>
    <property type="evidence" value="ECO:0007669"/>
    <property type="project" value="UniProtKB-UniRule"/>
</dbReference>
<evidence type="ECO:0000313" key="13">
    <source>
        <dbReference type="EMBL" id="RBW71517.1"/>
    </source>
</evidence>
<sequence length="447" mass="48919">MTSVDQVVLARALFGTSLGFHIIFASLGVGIPLMIVIAEIASIITKNKDYHIMAARWTKAFAVLLGVAIPSGTIVGVQLALLWPGFMEIVGQVISLPFQIEIYAFFLEALFMSIYVYAADRLSNIARLISVILVAFGASASAVLITDASAWMNTPAGFRLENGQVVDVDPWAAVFNPSFFTAATHVLLSAYATGAFAIGAVAAYKLLRNQASKLEKAFHQKALTLALIVGFLASFLTALNGHEAAQELHEYQPLKLAAAEGLFETMDYAPLAIGGFVDPETEEVKYGIEIPYMLSWLAEGRFDAEVKGLNEFPREYWPPAYTHTLFNLMVGIGSLLIVISAIGLFMFFFMKKPFPKWMLWLFVLCGPLAMVGIETGWIFSCSGRQPWTIYFMQTTDEAATTATGLGLVMVGFVSLYIVLGIAVILILLSFFKRRPLLKDLSTKGEIQ</sequence>
<proteinExistence type="inferred from homology"/>
<evidence type="ECO:0000256" key="7">
    <source>
        <dbReference type="ARBA" id="ARBA00022723"/>
    </source>
</evidence>
<keyword evidence="9 12" id="KW-1133">Transmembrane helix</keyword>
<keyword evidence="6 12" id="KW-0812">Transmembrane</keyword>
<keyword evidence="4 12" id="KW-1003">Cell membrane</keyword>
<dbReference type="Proteomes" id="UP000253314">
    <property type="component" value="Unassembled WGS sequence"/>
</dbReference>
<dbReference type="PANTHER" id="PTHR30365:SF14">
    <property type="entry name" value="CYTOCHROME BD MENAQUINOL OXIDASE SUBUNIT I-RELATED"/>
    <property type="match status" value="1"/>
</dbReference>
<dbReference type="GO" id="GO:0070069">
    <property type="term" value="C:cytochrome complex"/>
    <property type="evidence" value="ECO:0007669"/>
    <property type="project" value="UniProtKB-UniRule"/>
</dbReference>
<dbReference type="GO" id="GO:0046872">
    <property type="term" value="F:metal ion binding"/>
    <property type="evidence" value="ECO:0007669"/>
    <property type="project" value="UniProtKB-UniRule"/>
</dbReference>
<feature type="transmembrane region" description="Helical" evidence="12">
    <location>
        <begin position="61"/>
        <end position="86"/>
    </location>
</feature>
<evidence type="ECO:0000256" key="1">
    <source>
        <dbReference type="ARBA" id="ARBA00004651"/>
    </source>
</evidence>
<organism evidence="13 14">
    <name type="scientific">Bacillus taeanensis</name>
    <dbReference type="NCBI Taxonomy" id="273032"/>
    <lineage>
        <taxon>Bacteria</taxon>
        <taxon>Bacillati</taxon>
        <taxon>Bacillota</taxon>
        <taxon>Bacilli</taxon>
        <taxon>Bacillales</taxon>
        <taxon>Bacillaceae</taxon>
        <taxon>Bacillus</taxon>
    </lineage>
</organism>
<evidence type="ECO:0000313" key="14">
    <source>
        <dbReference type="Proteomes" id="UP000253314"/>
    </source>
</evidence>
<feature type="transmembrane region" description="Helical" evidence="12">
    <location>
        <begin position="325"/>
        <end position="350"/>
    </location>
</feature>
<keyword evidence="14" id="KW-1185">Reference proteome</keyword>
<feature type="transmembrane region" description="Helical" evidence="12">
    <location>
        <begin position="179"/>
        <end position="201"/>
    </location>
</feature>
<comment type="similarity">
    <text evidence="2 12">Belongs to the cytochrome ubiquinol oxidase subunit 1 family.</text>
</comment>
<evidence type="ECO:0000256" key="8">
    <source>
        <dbReference type="ARBA" id="ARBA00022982"/>
    </source>
</evidence>
<evidence type="ECO:0000256" key="2">
    <source>
        <dbReference type="ARBA" id="ARBA00009819"/>
    </source>
</evidence>
<dbReference type="AlphaFoldDB" id="A0A366Y002"/>
<dbReference type="GO" id="GO:0005886">
    <property type="term" value="C:plasma membrane"/>
    <property type="evidence" value="ECO:0007669"/>
    <property type="project" value="UniProtKB-SubCell"/>
</dbReference>
<reference evidence="13 14" key="1">
    <citation type="submission" date="2018-07" db="EMBL/GenBank/DDBJ databases">
        <title>Lottiidibacillus patelloidae gen. nov., sp. nov., isolated from the intestinal tract of a marine limpet and the reclassification of B. taeanensis BH030017T, B. algicola KMM 3737T and B. hwajinpoensis SW-72T as genus Lottiidibacillus.</title>
        <authorList>
            <person name="Liu R."/>
            <person name="Huang Z."/>
        </authorList>
    </citation>
    <scope>NUCLEOTIDE SEQUENCE [LARGE SCALE GENOMIC DNA]</scope>
    <source>
        <strain evidence="13 14">BH030017</strain>
    </source>
</reference>
<evidence type="ECO:0000256" key="5">
    <source>
        <dbReference type="ARBA" id="ARBA00022617"/>
    </source>
</evidence>